<dbReference type="SUPFAM" id="SSF55785">
    <property type="entry name" value="PYP-like sensor domain (PAS domain)"/>
    <property type="match status" value="1"/>
</dbReference>
<dbReference type="Proteomes" id="UP000011124">
    <property type="component" value="Chromosome"/>
</dbReference>
<evidence type="ECO:0000313" key="3">
    <source>
        <dbReference type="EMBL" id="AEC00212.1"/>
    </source>
</evidence>
<dbReference type="EMBL" id="ACKP02000015">
    <property type="protein sequence ID" value="EEX77700.1"/>
    <property type="molecule type" value="Genomic_DNA"/>
</dbReference>
<dbReference type="AlphaFoldDB" id="C9LUG9"/>
<dbReference type="InterPro" id="IPR043128">
    <property type="entry name" value="Rev_trsase/Diguanyl_cyclase"/>
</dbReference>
<gene>
    <name evidence="3" type="ORF">Selsp_R0032</name>
    <name evidence="4" type="ORF">SELSPUOL_00977</name>
</gene>
<dbReference type="SUPFAM" id="SSF141868">
    <property type="entry name" value="EAL domain-like"/>
    <property type="match status" value="1"/>
</dbReference>
<dbReference type="KEGG" id="ssg:Selsp_R0032"/>
<dbReference type="InterPro" id="IPR000160">
    <property type="entry name" value="GGDEF_dom"/>
</dbReference>
<dbReference type="InterPro" id="IPR050706">
    <property type="entry name" value="Cyclic-di-GMP_PDE-like"/>
</dbReference>
<dbReference type="InterPro" id="IPR001633">
    <property type="entry name" value="EAL_dom"/>
</dbReference>
<organism evidence="4 5">
    <name type="scientific">Selenomonas sputigena (strain ATCC 35185 / DSM 20758 / CCUG 44933 / VPI D19B-28)</name>
    <dbReference type="NCBI Taxonomy" id="546271"/>
    <lineage>
        <taxon>Bacteria</taxon>
        <taxon>Bacillati</taxon>
        <taxon>Bacillota</taxon>
        <taxon>Negativicutes</taxon>
        <taxon>Selenomonadales</taxon>
        <taxon>Selenomonadaceae</taxon>
        <taxon>Selenomonas</taxon>
    </lineage>
</organism>
<dbReference type="PANTHER" id="PTHR33121:SF82">
    <property type="entry name" value="SIGNAL TRANSDUCTION PROTEIN CONTAINING A EAL DOMAIN"/>
    <property type="match status" value="1"/>
</dbReference>
<dbReference type="Gene3D" id="3.30.450.20">
    <property type="entry name" value="PAS domain"/>
    <property type="match status" value="1"/>
</dbReference>
<dbReference type="PANTHER" id="PTHR33121">
    <property type="entry name" value="CYCLIC DI-GMP PHOSPHODIESTERASE PDEF"/>
    <property type="match status" value="1"/>
</dbReference>
<dbReference type="Gene3D" id="3.30.70.270">
    <property type="match status" value="1"/>
</dbReference>
<dbReference type="HOGENOM" id="CLU_000445_70_50_9"/>
<dbReference type="OrthoDB" id="9813903at2"/>
<dbReference type="CDD" id="cd01948">
    <property type="entry name" value="EAL"/>
    <property type="match status" value="1"/>
</dbReference>
<dbReference type="Gene3D" id="3.20.20.450">
    <property type="entry name" value="EAL domain"/>
    <property type="match status" value="1"/>
</dbReference>
<reference evidence="4 5" key="1">
    <citation type="submission" date="2009-09" db="EMBL/GenBank/DDBJ databases">
        <authorList>
            <person name="Weinstock G."/>
            <person name="Sodergren E."/>
            <person name="Clifton S."/>
            <person name="Fulton L."/>
            <person name="Fulton B."/>
            <person name="Courtney L."/>
            <person name="Fronick C."/>
            <person name="Harrison M."/>
            <person name="Strong C."/>
            <person name="Farmer C."/>
            <person name="Delahaunty K."/>
            <person name="Markovic C."/>
            <person name="Hall O."/>
            <person name="Minx P."/>
            <person name="Tomlinson C."/>
            <person name="Mitreva M."/>
            <person name="Nelson J."/>
            <person name="Hou S."/>
            <person name="Wollam A."/>
            <person name="Pepin K.H."/>
            <person name="Johnson M."/>
            <person name="Bhonagiri V."/>
            <person name="Nash W.E."/>
            <person name="Warren W."/>
            <person name="Chinwalla A."/>
            <person name="Mardis E.R."/>
            <person name="Wilson R.K."/>
        </authorList>
    </citation>
    <scope>NUCLEOTIDE SEQUENCE [LARGE SCALE GENOMIC DNA]</scope>
    <source>
        <strain evidence="4">ATCC 35185</strain>
        <strain evidence="5">ATCC 35185 / DSM 20758 / VPI D19B-28</strain>
    </source>
</reference>
<evidence type="ECO:0000313" key="6">
    <source>
        <dbReference type="Proteomes" id="UP000011124"/>
    </source>
</evidence>
<dbReference type="InterPro" id="IPR029787">
    <property type="entry name" value="Nucleotide_cyclase"/>
</dbReference>
<dbReference type="PROSITE" id="PS50883">
    <property type="entry name" value="EAL"/>
    <property type="match status" value="1"/>
</dbReference>
<dbReference type="STRING" id="546271.Selsp_R0032"/>
<feature type="domain" description="GGDEF" evidence="2">
    <location>
        <begin position="353"/>
        <end position="485"/>
    </location>
</feature>
<evidence type="ECO:0000259" key="1">
    <source>
        <dbReference type="PROSITE" id="PS50883"/>
    </source>
</evidence>
<dbReference type="InterPro" id="IPR035919">
    <property type="entry name" value="EAL_sf"/>
</dbReference>
<accession>C9LUG9</accession>
<dbReference type="GO" id="GO:0071111">
    <property type="term" value="F:cyclic-guanylate-specific phosphodiesterase activity"/>
    <property type="evidence" value="ECO:0007669"/>
    <property type="project" value="InterPro"/>
</dbReference>
<dbReference type="RefSeq" id="WP_006192206.1">
    <property type="nucleotide sequence ID" value="NC_015437.1"/>
</dbReference>
<dbReference type="PROSITE" id="PS50887">
    <property type="entry name" value="GGDEF"/>
    <property type="match status" value="1"/>
</dbReference>
<evidence type="ECO:0000259" key="2">
    <source>
        <dbReference type="PROSITE" id="PS50887"/>
    </source>
</evidence>
<reference evidence="3 6" key="2">
    <citation type="submission" date="2011-04" db="EMBL/GenBank/DDBJ databases">
        <title>The complete genome of Selenomonas sputigena DSM 20758.</title>
        <authorList>
            <consortium name="US DOE Joint Genome Institute (JGI-PGF)"/>
            <person name="Lucas S."/>
            <person name="Copeland A."/>
            <person name="Lapidus A."/>
            <person name="Bruce D."/>
            <person name="Goodwin L."/>
            <person name="Pitluck S."/>
            <person name="Peters L."/>
            <person name="Kyrpides N."/>
            <person name="Mavromatis K."/>
            <person name="Ivanova N."/>
            <person name="Ovchinnikova G."/>
            <person name="Teshima H."/>
            <person name="Detter J.C."/>
            <person name="Tapia R."/>
            <person name="Han C."/>
            <person name="Land M."/>
            <person name="Hauser L."/>
            <person name="Markowitz V."/>
            <person name="Cheng J.-F."/>
            <person name="Hugenholtz P."/>
            <person name="Woyke T."/>
            <person name="Wu D."/>
            <person name="Gronow S."/>
            <person name="Wellnitz S."/>
            <person name="Schneider S."/>
            <person name="Klenk H.-P."/>
            <person name="Eisen J.A."/>
        </authorList>
    </citation>
    <scope>NUCLEOTIDE SEQUENCE [LARGE SCALE GENOMIC DNA]</scope>
    <source>
        <strain evidence="3">ATCC 35185</strain>
        <strain evidence="6">ATCC 35185 / DSM 20758 / VPI D19B-28</strain>
    </source>
</reference>
<evidence type="ECO:0000313" key="4">
    <source>
        <dbReference type="EMBL" id="EEX77700.1"/>
    </source>
</evidence>
<dbReference type="InterPro" id="IPR035965">
    <property type="entry name" value="PAS-like_dom_sf"/>
</dbReference>
<sequence length="749" mass="85417">MDSVSEWLDEFCEKRELSTTFLKKIVDTEESDEGILSLFQTMGDAFSLHRIIIFECRNEHYTPTYTWSAKDTKPYQQPDEETVRAAVALTSDRLMNGRHVLFKDTQAFAAKQPLASQCFASLDLHSLSAVPLFRDGEPTGFITCDVPDWKNAHDITAALYLVGRFVMRVIRMRDVLRSAGGVAAEIDADADKGVLSAFLRENLFDFPNFLDSIELADQYIYFGDMQSNLFYINDQMRDAFAFKSNIVKNFLGEWEKCIRRPDDLATYRADIKDIIESKRDVHDLRYRVTDRTGTEFWIRCCGILKWDAAREKPLFFSGSISRLALDFVVDPITGFAREKGAEIKLQELQKEYSSLSFIGLRLNNFREINEMHGRSHSDALLKDIAAGLTNRFRDSLLIYRLDGLRFLAILSPEITEDPKVILDFINLTVRNLYAIYGLAVQTPSSLALMKDIPSDTACGEIIANMLSLLDLAKESPDEPYALFSPQNLETRKNLSRFLLAINEDVERGCTNFRTVIQPTVTTDGFGIVSGELLCRWSHEGTNISPAVFIPILERTQQIRAVGRWIFEQAVIHAKRIRRTNPNFSLNFNVSYHQVLDPEFLPFMRQTLDRHEMDGKNLVAELTETNYNESPATLQTFIEACRDLGIRLALDDFGTGYSSLELLLKHPSDIVKLDRSLMKEMAYSKNSSDFISSIVYSCHKFGKKVCVEGVETAQELQTVLEAGCDYIQGFYFHRPMEISDFFSLLEKTTK</sequence>
<proteinExistence type="predicted"/>
<dbReference type="SUPFAM" id="SSF55781">
    <property type="entry name" value="GAF domain-like"/>
    <property type="match status" value="1"/>
</dbReference>
<feature type="domain" description="EAL" evidence="1">
    <location>
        <begin position="494"/>
        <end position="748"/>
    </location>
</feature>
<name>C9LUG9_SELS3</name>
<dbReference type="SMART" id="SM00052">
    <property type="entry name" value="EAL"/>
    <property type="match status" value="1"/>
</dbReference>
<keyword evidence="6" id="KW-1185">Reference proteome</keyword>
<dbReference type="SUPFAM" id="SSF55073">
    <property type="entry name" value="Nucleotide cyclase"/>
    <property type="match status" value="1"/>
</dbReference>
<dbReference type="eggNOG" id="COG5001">
    <property type="taxonomic scope" value="Bacteria"/>
</dbReference>
<dbReference type="SMART" id="SM00267">
    <property type="entry name" value="GGDEF"/>
    <property type="match status" value="1"/>
</dbReference>
<dbReference type="EMBL" id="CP002637">
    <property type="protein sequence ID" value="AEC00212.1"/>
    <property type="molecule type" value="Genomic_DNA"/>
</dbReference>
<dbReference type="Pfam" id="PF00990">
    <property type="entry name" value="GGDEF"/>
    <property type="match status" value="1"/>
</dbReference>
<dbReference type="Proteomes" id="UP000003505">
    <property type="component" value="Unassembled WGS sequence"/>
</dbReference>
<dbReference type="Pfam" id="PF00563">
    <property type="entry name" value="EAL"/>
    <property type="match status" value="1"/>
</dbReference>
<evidence type="ECO:0000313" key="5">
    <source>
        <dbReference type="Proteomes" id="UP000003505"/>
    </source>
</evidence>
<protein>
    <submittedName>
        <fullName evidence="4">Cyclic diguanylate phosphodiesterase (EAL) domain protein</fullName>
    </submittedName>
    <submittedName>
        <fullName evidence="3">Diguanylate cyclase/phosphodiesterase</fullName>
    </submittedName>
</protein>